<evidence type="ECO:0000256" key="3">
    <source>
        <dbReference type="ARBA" id="ARBA00010663"/>
    </source>
</evidence>
<dbReference type="OrthoDB" id="9606139at2759"/>
<feature type="domain" description="G-protein coupled receptors family 1 profile" evidence="14">
    <location>
        <begin position="13"/>
        <end position="279"/>
    </location>
</feature>
<dbReference type="GO" id="GO:0019236">
    <property type="term" value="P:response to pheromone"/>
    <property type="evidence" value="ECO:0007669"/>
    <property type="project" value="UniProtKB-KW"/>
</dbReference>
<dbReference type="GO" id="GO:0007606">
    <property type="term" value="P:sensory perception of chemical stimulus"/>
    <property type="evidence" value="ECO:0007669"/>
    <property type="project" value="UniProtKB-ARBA"/>
</dbReference>
<dbReference type="GeneID" id="100311087"/>
<dbReference type="AlphaFoldDB" id="A0A5F9DGR7"/>
<dbReference type="GO" id="GO:0005886">
    <property type="term" value="C:plasma membrane"/>
    <property type="evidence" value="ECO:0007669"/>
    <property type="project" value="UniProtKB-SubCell"/>
</dbReference>
<dbReference type="PANTHER" id="PTHR24062">
    <property type="entry name" value="VOMERONASAL TYPE-1 RECEPTOR"/>
    <property type="match status" value="1"/>
</dbReference>
<keyword evidence="16" id="KW-1185">Reference proteome</keyword>
<dbReference type="PRINTS" id="PR01534">
    <property type="entry name" value="VOMERONASL1R"/>
</dbReference>
<keyword evidence="7 13" id="KW-1133">Transmembrane helix</keyword>
<keyword evidence="6 13" id="KW-0812">Transmembrane</keyword>
<evidence type="ECO:0000256" key="4">
    <source>
        <dbReference type="ARBA" id="ARBA00022475"/>
    </source>
</evidence>
<organism evidence="15 16">
    <name type="scientific">Oryctolagus cuniculus</name>
    <name type="common">Rabbit</name>
    <dbReference type="NCBI Taxonomy" id="9986"/>
    <lineage>
        <taxon>Eukaryota</taxon>
        <taxon>Metazoa</taxon>
        <taxon>Chordata</taxon>
        <taxon>Craniata</taxon>
        <taxon>Vertebrata</taxon>
        <taxon>Euteleostomi</taxon>
        <taxon>Mammalia</taxon>
        <taxon>Eutheria</taxon>
        <taxon>Euarchontoglires</taxon>
        <taxon>Glires</taxon>
        <taxon>Lagomorpha</taxon>
        <taxon>Leporidae</taxon>
        <taxon>Oryctolagus</taxon>
    </lineage>
</organism>
<protein>
    <recommendedName>
        <fullName evidence="13">Vomeronasal type-1 receptor</fullName>
    </recommendedName>
</protein>
<keyword evidence="5 13" id="KW-0589">Pheromone response</keyword>
<feature type="transmembrane region" description="Helical" evidence="13">
    <location>
        <begin position="228"/>
        <end position="246"/>
    </location>
</feature>
<dbReference type="PROSITE" id="PS50262">
    <property type="entry name" value="G_PROTEIN_RECEP_F1_2"/>
    <property type="match status" value="1"/>
</dbReference>
<dbReference type="RefSeq" id="NP_001160779.1">
    <property type="nucleotide sequence ID" value="NM_001167307.1"/>
</dbReference>
<evidence type="ECO:0000256" key="11">
    <source>
        <dbReference type="ARBA" id="ARBA00023180"/>
    </source>
</evidence>
<dbReference type="InParanoid" id="A0A5F9DGR7"/>
<dbReference type="Proteomes" id="UP000001811">
    <property type="component" value="Unplaced"/>
</dbReference>
<dbReference type="SUPFAM" id="SSF81321">
    <property type="entry name" value="Family A G protein-coupled receptor-like"/>
    <property type="match status" value="1"/>
</dbReference>
<feature type="transmembrane region" description="Helical" evidence="13">
    <location>
        <begin position="122"/>
        <end position="143"/>
    </location>
</feature>
<evidence type="ECO:0000256" key="2">
    <source>
        <dbReference type="ARBA" id="ARBA00004651"/>
    </source>
</evidence>
<evidence type="ECO:0000256" key="7">
    <source>
        <dbReference type="ARBA" id="ARBA00022989"/>
    </source>
</evidence>
<keyword evidence="12 13" id="KW-0807">Transducer</keyword>
<evidence type="ECO:0000256" key="9">
    <source>
        <dbReference type="ARBA" id="ARBA00023136"/>
    </source>
</evidence>
<feature type="transmembrane region" description="Helical" evidence="13">
    <location>
        <begin position="85"/>
        <end position="101"/>
    </location>
</feature>
<keyword evidence="4 13" id="KW-1003">Cell membrane</keyword>
<dbReference type="GO" id="GO:0016503">
    <property type="term" value="F:pheromone receptor activity"/>
    <property type="evidence" value="ECO:0007669"/>
    <property type="project" value="InterPro"/>
</dbReference>
<dbReference type="CTD" id="100311087"/>
<reference evidence="15" key="2">
    <citation type="submission" date="2025-08" db="UniProtKB">
        <authorList>
            <consortium name="Ensembl"/>
        </authorList>
    </citation>
    <scope>IDENTIFICATION</scope>
    <source>
        <strain evidence="15">Thorbecke</strain>
    </source>
</reference>
<dbReference type="Pfam" id="PF03402">
    <property type="entry name" value="V1R"/>
    <property type="match status" value="1"/>
</dbReference>
<evidence type="ECO:0000313" key="15">
    <source>
        <dbReference type="Ensembl" id="ENSOCUP00000044542.1"/>
    </source>
</evidence>
<evidence type="ECO:0000256" key="5">
    <source>
        <dbReference type="ARBA" id="ARBA00022507"/>
    </source>
</evidence>
<keyword evidence="11" id="KW-0325">Glycoprotein</keyword>
<evidence type="ECO:0000256" key="6">
    <source>
        <dbReference type="ARBA" id="ARBA00022692"/>
    </source>
</evidence>
<keyword evidence="9 13" id="KW-0472">Membrane</keyword>
<comment type="similarity">
    <text evidence="3 13">Belongs to the G-protein coupled receptor 1 family.</text>
</comment>
<keyword evidence="10 13" id="KW-0675">Receptor</keyword>
<evidence type="ECO:0000259" key="14">
    <source>
        <dbReference type="PROSITE" id="PS50262"/>
    </source>
</evidence>
<dbReference type="Gene3D" id="1.20.1070.10">
    <property type="entry name" value="Rhodopsin 7-helix transmembrane proteins"/>
    <property type="match status" value="1"/>
</dbReference>
<dbReference type="Ensembl" id="ENSOCUT00000039869.1">
    <property type="protein sequence ID" value="ENSOCUP00000044542.1"/>
    <property type="gene ID" value="ENSOCUG00000029794.1"/>
</dbReference>
<evidence type="ECO:0000256" key="13">
    <source>
        <dbReference type="RuleBase" id="RU364061"/>
    </source>
</evidence>
<evidence type="ECO:0000313" key="16">
    <source>
        <dbReference type="Proteomes" id="UP000001811"/>
    </source>
</evidence>
<feature type="transmembrane region" description="Helical" evidence="13">
    <location>
        <begin position="258"/>
        <end position="279"/>
    </location>
</feature>
<reference evidence="15" key="3">
    <citation type="submission" date="2025-09" db="UniProtKB">
        <authorList>
            <consortium name="Ensembl"/>
        </authorList>
    </citation>
    <scope>IDENTIFICATION</scope>
    <source>
        <strain evidence="15">Thorbecke</strain>
    </source>
</reference>
<accession>A0A5F9DGR7</accession>
<dbReference type="FunFam" id="1.20.1070.10:FF:000033">
    <property type="entry name" value="Vomeronasal type-1 receptor"/>
    <property type="match status" value="1"/>
</dbReference>
<proteinExistence type="inferred from homology"/>
<feature type="transmembrane region" description="Helical" evidence="13">
    <location>
        <begin position="6"/>
        <end position="24"/>
    </location>
</feature>
<sequence>MIYLSQTIIGILGNFSLISCYLYLYFTGCKFRSTDLIIKHLTVANCLVILSRGVPQTTNALGMRHFLSDIGCKLMFYVHRVGRDVSISSTCILSISQVIIISPRNTMWARLKAKATKHIGHYILLFWMVNLILNAIVPARVTWNRSDKNITSKTDLSYCYSINSDRITKYAALYAALVLSRDIFFVGLMLWASSSMIVTLCSHKQQVQYIHGNSVSSKSSPESRATQSILVLVSTFVTLFTLSSFFHIRVTVLSNPSLWLVNTSAVLASSFPAVSPYILMSQDSRVHRLCCACTRNTQNPTQQDHAKYRNIHRVFSQCIKIH</sequence>
<dbReference type="GeneTree" id="ENSGT00960000186612"/>
<keyword evidence="8 13" id="KW-0297">G-protein coupled receptor</keyword>
<dbReference type="InterPro" id="IPR017452">
    <property type="entry name" value="GPCR_Rhodpsn_7TM"/>
</dbReference>
<name>A0A5F9DGR7_RABIT</name>
<dbReference type="KEGG" id="ocu:100311087"/>
<evidence type="ECO:0000256" key="1">
    <source>
        <dbReference type="ARBA" id="ARBA00003878"/>
    </source>
</evidence>
<evidence type="ECO:0000256" key="10">
    <source>
        <dbReference type="ARBA" id="ARBA00023170"/>
    </source>
</evidence>
<comment type="function">
    <text evidence="1">Putative pheromone receptor.</text>
</comment>
<dbReference type="InterPro" id="IPR004072">
    <property type="entry name" value="Vmron_rcpt_1"/>
</dbReference>
<gene>
    <name evidence="15" type="primary">ORYCUNV1R1620</name>
</gene>
<evidence type="ECO:0000256" key="8">
    <source>
        <dbReference type="ARBA" id="ARBA00023040"/>
    </source>
</evidence>
<reference evidence="15 16" key="1">
    <citation type="journal article" date="2011" name="Nature">
        <title>A high-resolution map of human evolutionary constraint using 29 mammals.</title>
        <authorList>
            <person name="Lindblad-Toh K."/>
            <person name="Garber M."/>
            <person name="Zuk O."/>
            <person name="Lin M.F."/>
            <person name="Parker B.J."/>
            <person name="Washietl S."/>
            <person name="Kheradpour P."/>
            <person name="Ernst J."/>
            <person name="Jordan G."/>
            <person name="Mauceli E."/>
            <person name="Ward L.D."/>
            <person name="Lowe C.B."/>
            <person name="Holloway A.K."/>
            <person name="Clamp M."/>
            <person name="Gnerre S."/>
            <person name="Alfoldi J."/>
            <person name="Beal K."/>
            <person name="Chang J."/>
            <person name="Clawson H."/>
            <person name="Cuff J."/>
            <person name="Di Palma F."/>
            <person name="Fitzgerald S."/>
            <person name="Flicek P."/>
            <person name="Guttman M."/>
            <person name="Hubisz M.J."/>
            <person name="Jaffe D.B."/>
            <person name="Jungreis I."/>
            <person name="Kent W.J."/>
            <person name="Kostka D."/>
            <person name="Lara M."/>
            <person name="Martins A.L."/>
            <person name="Massingham T."/>
            <person name="Moltke I."/>
            <person name="Raney B.J."/>
            <person name="Rasmussen M.D."/>
            <person name="Robinson J."/>
            <person name="Stark A."/>
            <person name="Vilella A.J."/>
            <person name="Wen J."/>
            <person name="Xie X."/>
            <person name="Zody M.C."/>
            <person name="Baldwin J."/>
            <person name="Bloom T."/>
            <person name="Chin C.W."/>
            <person name="Heiman D."/>
            <person name="Nicol R."/>
            <person name="Nusbaum C."/>
            <person name="Young S."/>
            <person name="Wilkinson J."/>
            <person name="Worley K.C."/>
            <person name="Kovar C.L."/>
            <person name="Muzny D.M."/>
            <person name="Gibbs R.A."/>
            <person name="Cree A."/>
            <person name="Dihn H.H."/>
            <person name="Fowler G."/>
            <person name="Jhangiani S."/>
            <person name="Joshi V."/>
            <person name="Lee S."/>
            <person name="Lewis L.R."/>
            <person name="Nazareth L.V."/>
            <person name="Okwuonu G."/>
            <person name="Santibanez J."/>
            <person name="Warren W.C."/>
            <person name="Mardis E.R."/>
            <person name="Weinstock G.M."/>
            <person name="Wilson R.K."/>
            <person name="Delehaunty K."/>
            <person name="Dooling D."/>
            <person name="Fronik C."/>
            <person name="Fulton L."/>
            <person name="Fulton B."/>
            <person name="Graves T."/>
            <person name="Minx P."/>
            <person name="Sodergren E."/>
            <person name="Birney E."/>
            <person name="Margulies E.H."/>
            <person name="Herrero J."/>
            <person name="Green E.D."/>
            <person name="Haussler D."/>
            <person name="Siepel A."/>
            <person name="Goldman N."/>
            <person name="Pollard K.S."/>
            <person name="Pedersen J.S."/>
            <person name="Lander E.S."/>
            <person name="Kellis M."/>
        </authorList>
    </citation>
    <scope>NUCLEOTIDE SEQUENCE [LARGE SCALE GENOMIC DNA]</scope>
    <source>
        <strain evidence="16">Thorbecke</strain>
    </source>
</reference>
<comment type="subcellular location">
    <subcellularLocation>
        <location evidence="2 13">Cell membrane</location>
        <topology evidence="2 13">Multi-pass membrane protein</topology>
    </subcellularLocation>
</comment>
<evidence type="ECO:0000256" key="12">
    <source>
        <dbReference type="ARBA" id="ARBA00023224"/>
    </source>
</evidence>